<dbReference type="Proteomes" id="UP000218231">
    <property type="component" value="Unassembled WGS sequence"/>
</dbReference>
<evidence type="ECO:0000313" key="3">
    <source>
        <dbReference type="Proteomes" id="UP000218231"/>
    </source>
</evidence>
<proteinExistence type="predicted"/>
<feature type="region of interest" description="Disordered" evidence="1">
    <location>
        <begin position="145"/>
        <end position="168"/>
    </location>
</feature>
<keyword evidence="3" id="KW-1185">Reference proteome</keyword>
<gene>
    <name evidence="2" type="ORF">WR25_14745</name>
</gene>
<comment type="caution">
    <text evidence="2">The sequence shown here is derived from an EMBL/GenBank/DDBJ whole genome shotgun (WGS) entry which is preliminary data.</text>
</comment>
<organism evidence="2 3">
    <name type="scientific">Diploscapter pachys</name>
    <dbReference type="NCBI Taxonomy" id="2018661"/>
    <lineage>
        <taxon>Eukaryota</taxon>
        <taxon>Metazoa</taxon>
        <taxon>Ecdysozoa</taxon>
        <taxon>Nematoda</taxon>
        <taxon>Chromadorea</taxon>
        <taxon>Rhabditida</taxon>
        <taxon>Rhabditina</taxon>
        <taxon>Rhabditomorpha</taxon>
        <taxon>Rhabditoidea</taxon>
        <taxon>Rhabditidae</taxon>
        <taxon>Diploscapter</taxon>
    </lineage>
</organism>
<evidence type="ECO:0000256" key="1">
    <source>
        <dbReference type="SAM" id="MobiDB-lite"/>
    </source>
</evidence>
<dbReference type="STRING" id="2018661.A0A2A2JN40"/>
<accession>A0A2A2JN40</accession>
<name>A0A2A2JN40_9BILA</name>
<dbReference type="AlphaFoldDB" id="A0A2A2JN40"/>
<feature type="compositionally biased region" description="Polar residues" evidence="1">
    <location>
        <begin position="145"/>
        <end position="160"/>
    </location>
</feature>
<dbReference type="EMBL" id="LIAE01010332">
    <property type="protein sequence ID" value="PAV63071.1"/>
    <property type="molecule type" value="Genomic_DNA"/>
</dbReference>
<protein>
    <submittedName>
        <fullName evidence="2">Uncharacterized protein</fullName>
    </submittedName>
</protein>
<evidence type="ECO:0000313" key="2">
    <source>
        <dbReference type="EMBL" id="PAV63071.1"/>
    </source>
</evidence>
<sequence>MQNLTREDPLNEVQQKWVNGEIPVVATIAFGMGIDKANAKKGLSDYAKDNQIKALQTGIEKMIENYEKAECRHKLMASFFNESDLKECVEEVRFLQNSRAGQPTGKCAQNGKRKKKRNILDSRMEKEEARCEVIVRTVIQALDDNSSQTDKQMTSNTTPAICSPRHSAPTTTRLHSLEYNQGRDKEWNGIRLLFCFSHLIMIKLR</sequence>
<reference evidence="2 3" key="1">
    <citation type="journal article" date="2017" name="Curr. Biol.">
        <title>Genome architecture and evolution of a unichromosomal asexual nematode.</title>
        <authorList>
            <person name="Fradin H."/>
            <person name="Zegar C."/>
            <person name="Gutwein M."/>
            <person name="Lucas J."/>
            <person name="Kovtun M."/>
            <person name="Corcoran D."/>
            <person name="Baugh L.R."/>
            <person name="Kiontke K."/>
            <person name="Gunsalus K."/>
            <person name="Fitch D.H."/>
            <person name="Piano F."/>
        </authorList>
    </citation>
    <scope>NUCLEOTIDE SEQUENCE [LARGE SCALE GENOMIC DNA]</scope>
    <source>
        <strain evidence="2">PF1309</strain>
    </source>
</reference>